<dbReference type="CDD" id="cd02440">
    <property type="entry name" value="AdoMet_MTases"/>
    <property type="match status" value="1"/>
</dbReference>
<dbReference type="InterPro" id="IPR003358">
    <property type="entry name" value="tRNA_(Gua-N-7)_MeTrfase_Trmb"/>
</dbReference>
<dbReference type="Gene3D" id="3.40.50.150">
    <property type="entry name" value="Vaccinia Virus protein VP39"/>
    <property type="match status" value="1"/>
</dbReference>
<dbReference type="PROSITE" id="PS51625">
    <property type="entry name" value="SAM_MT_TRMB"/>
    <property type="match status" value="1"/>
</dbReference>
<evidence type="ECO:0000313" key="8">
    <source>
        <dbReference type="Proteomes" id="UP001300502"/>
    </source>
</evidence>
<comment type="caution">
    <text evidence="7">The sequence shown here is derived from an EMBL/GenBank/DDBJ whole genome shotgun (WGS) entry which is preliminary data.</text>
</comment>
<keyword evidence="8" id="KW-1185">Reference proteome</keyword>
<dbReference type="GO" id="GO:0043527">
    <property type="term" value="C:tRNA methyltransferase complex"/>
    <property type="evidence" value="ECO:0007669"/>
    <property type="project" value="TreeGrafter"/>
</dbReference>
<organism evidence="7 8">
    <name type="scientific">Galdieria yellowstonensis</name>
    <dbReference type="NCBI Taxonomy" id="3028027"/>
    <lineage>
        <taxon>Eukaryota</taxon>
        <taxon>Rhodophyta</taxon>
        <taxon>Bangiophyceae</taxon>
        <taxon>Galdieriales</taxon>
        <taxon>Galdieriaceae</taxon>
        <taxon>Galdieria</taxon>
    </lineage>
</organism>
<keyword evidence="4" id="KW-0808">Transferase</keyword>
<keyword evidence="3" id="KW-0489">Methyltransferase</keyword>
<accession>A0AAV9I748</accession>
<dbReference type="EMBL" id="JANCYU010000012">
    <property type="protein sequence ID" value="KAK4523215.1"/>
    <property type="molecule type" value="Genomic_DNA"/>
</dbReference>
<gene>
    <name evidence="7" type="ORF">GAYE_PCTG44G1108</name>
</gene>
<dbReference type="Pfam" id="PF02390">
    <property type="entry name" value="Methyltransf_4"/>
    <property type="match status" value="1"/>
</dbReference>
<dbReference type="AlphaFoldDB" id="A0AAV9I748"/>
<sequence>MKQLAKPTKTSCFLFPRMKLHCPFVTNHNIWKRNKLLNDSLYMYRRRYYFLQASTSGKVRQHVNPLTPYFQKPITIHRGWNKQVYRDATKPLLIDLGSGKGWFCLRYAEAHPDWNVLGLEIREVLVQRALNWVQQRQLTNLHYLFCNINVSLERILENTVDCKVLRVAIQFPDPHFKRRHQKRRLVTDELVQTLYKYLPSEGQVFVQTDVEQVYYAAIEKFQNNNFLMLPCDSRPWTNIPTEREICCENKARTIYRAIFCKKSNAA</sequence>
<evidence type="ECO:0000256" key="5">
    <source>
        <dbReference type="ARBA" id="ARBA00022691"/>
    </source>
</evidence>
<evidence type="ECO:0000256" key="2">
    <source>
        <dbReference type="ARBA" id="ARBA00011977"/>
    </source>
</evidence>
<protein>
    <recommendedName>
        <fullName evidence="2">tRNA (guanine(46)-N(7))-methyltransferase</fullName>
        <ecNumber evidence="2">2.1.1.33</ecNumber>
    </recommendedName>
</protein>
<name>A0AAV9I748_9RHOD</name>
<dbReference type="GO" id="GO:0008176">
    <property type="term" value="F:tRNA (guanine(46)-N7)-methyltransferase activity"/>
    <property type="evidence" value="ECO:0007669"/>
    <property type="project" value="UniProtKB-EC"/>
</dbReference>
<keyword evidence="6" id="KW-0819">tRNA processing</keyword>
<proteinExistence type="predicted"/>
<reference evidence="7 8" key="1">
    <citation type="submission" date="2022-07" db="EMBL/GenBank/DDBJ databases">
        <title>Genome-wide signatures of adaptation to extreme environments.</title>
        <authorList>
            <person name="Cho C.H."/>
            <person name="Yoon H.S."/>
        </authorList>
    </citation>
    <scope>NUCLEOTIDE SEQUENCE [LARGE SCALE GENOMIC DNA]</scope>
    <source>
        <strain evidence="7 8">108.79 E11</strain>
    </source>
</reference>
<evidence type="ECO:0000256" key="6">
    <source>
        <dbReference type="ARBA" id="ARBA00022694"/>
    </source>
</evidence>
<evidence type="ECO:0000313" key="7">
    <source>
        <dbReference type="EMBL" id="KAK4523215.1"/>
    </source>
</evidence>
<dbReference type="PANTHER" id="PTHR23417">
    <property type="entry name" value="3-DEOXY-D-MANNO-OCTULOSONIC-ACID TRANSFERASE/TRNA GUANINE-N 7 - -METHYLTRANSFERASE"/>
    <property type="match status" value="1"/>
</dbReference>
<comment type="catalytic activity">
    <reaction evidence="1">
        <text>guanosine(46) in tRNA + S-adenosyl-L-methionine = N(7)-methylguanosine(46) in tRNA + S-adenosyl-L-homocysteine</text>
        <dbReference type="Rhea" id="RHEA:42708"/>
        <dbReference type="Rhea" id="RHEA-COMP:10188"/>
        <dbReference type="Rhea" id="RHEA-COMP:10189"/>
        <dbReference type="ChEBI" id="CHEBI:57856"/>
        <dbReference type="ChEBI" id="CHEBI:59789"/>
        <dbReference type="ChEBI" id="CHEBI:74269"/>
        <dbReference type="ChEBI" id="CHEBI:74480"/>
        <dbReference type="EC" id="2.1.1.33"/>
    </reaction>
</comment>
<dbReference type="Proteomes" id="UP001300502">
    <property type="component" value="Unassembled WGS sequence"/>
</dbReference>
<dbReference type="InterPro" id="IPR029063">
    <property type="entry name" value="SAM-dependent_MTases_sf"/>
</dbReference>
<evidence type="ECO:0000256" key="4">
    <source>
        <dbReference type="ARBA" id="ARBA00022679"/>
    </source>
</evidence>
<dbReference type="EC" id="2.1.1.33" evidence="2"/>
<dbReference type="PANTHER" id="PTHR23417:SF21">
    <property type="entry name" value="TRNA (GUANINE-N(7)-)-METHYLTRANSFERASE"/>
    <property type="match status" value="1"/>
</dbReference>
<dbReference type="SUPFAM" id="SSF53335">
    <property type="entry name" value="S-adenosyl-L-methionine-dependent methyltransferases"/>
    <property type="match status" value="1"/>
</dbReference>
<evidence type="ECO:0000256" key="1">
    <source>
        <dbReference type="ARBA" id="ARBA00000142"/>
    </source>
</evidence>
<evidence type="ECO:0000256" key="3">
    <source>
        <dbReference type="ARBA" id="ARBA00022603"/>
    </source>
</evidence>
<keyword evidence="5" id="KW-0949">S-adenosyl-L-methionine</keyword>
<dbReference type="NCBIfam" id="TIGR00091">
    <property type="entry name" value="tRNA (guanosine(46)-N7)-methyltransferase TrmB"/>
    <property type="match status" value="1"/>
</dbReference>